<dbReference type="PIRSF" id="PIRSF004848">
    <property type="entry name" value="YBL036c_PLPDEIII"/>
    <property type="match status" value="1"/>
</dbReference>
<dbReference type="InterPro" id="IPR029066">
    <property type="entry name" value="PLP-binding_barrel"/>
</dbReference>
<evidence type="ECO:0000313" key="6">
    <source>
        <dbReference type="EMBL" id="THG36641.1"/>
    </source>
</evidence>
<dbReference type="HAMAP" id="MF_02087">
    <property type="entry name" value="PLP_homeostasis"/>
    <property type="match status" value="1"/>
</dbReference>
<accession>A0A4S4G1T9</accession>
<sequence>MNTAQRYRTVADEVAEVCAACGRAPGSVRLVAVSKTVGPDEVACALQAGARDFGENRPDQIVAKAPAFPQARWHFIGNIQSRRIPDIVGAATLIHSLYQLRHAEKIDRAAEALGKVQDVLVEVNVSGEASKSGATPEEAHALVRSCAALPHVRVCGLMTMAPQGDLSVAADTFRGLADLAGEIRAQLPSDEAAAFTELSMGMSEDWREAIACGATIVRVGRAIFSESFQE</sequence>
<evidence type="ECO:0000259" key="5">
    <source>
        <dbReference type="Pfam" id="PF01168"/>
    </source>
</evidence>
<keyword evidence="1 2" id="KW-0663">Pyridoxal phosphate</keyword>
<organism evidence="6 7">
    <name type="scientific">Adlercreutzia caecimuris</name>
    <dbReference type="NCBI Taxonomy" id="671266"/>
    <lineage>
        <taxon>Bacteria</taxon>
        <taxon>Bacillati</taxon>
        <taxon>Actinomycetota</taxon>
        <taxon>Coriobacteriia</taxon>
        <taxon>Eggerthellales</taxon>
        <taxon>Eggerthellaceae</taxon>
        <taxon>Adlercreutzia</taxon>
    </lineage>
</organism>
<evidence type="ECO:0000256" key="1">
    <source>
        <dbReference type="ARBA" id="ARBA00022898"/>
    </source>
</evidence>
<dbReference type="PANTHER" id="PTHR10146">
    <property type="entry name" value="PROLINE SYNTHETASE CO-TRANSCRIBED BACTERIAL HOMOLOG PROTEIN"/>
    <property type="match status" value="1"/>
</dbReference>
<dbReference type="InterPro" id="IPR001608">
    <property type="entry name" value="Ala_racemase_N"/>
</dbReference>
<dbReference type="RefSeq" id="WP_136435329.1">
    <property type="nucleotide sequence ID" value="NZ_SSTJ01000013.1"/>
</dbReference>
<comment type="caution">
    <text evidence="6">The sequence shown here is derived from an EMBL/GenBank/DDBJ whole genome shotgun (WGS) entry which is preliminary data.</text>
</comment>
<dbReference type="PANTHER" id="PTHR10146:SF14">
    <property type="entry name" value="PYRIDOXAL PHOSPHATE HOMEOSTASIS PROTEIN"/>
    <property type="match status" value="1"/>
</dbReference>
<comment type="similarity">
    <text evidence="2 4">Belongs to the pyridoxal phosphate-binding protein YggS/PROSC family.</text>
</comment>
<feature type="domain" description="Alanine racemase N-terminal" evidence="5">
    <location>
        <begin position="23"/>
        <end position="224"/>
    </location>
</feature>
<name>A0A4S4G1T9_9ACTN</name>
<gene>
    <name evidence="6" type="ORF">E5986_09285</name>
</gene>
<evidence type="ECO:0000256" key="2">
    <source>
        <dbReference type="HAMAP-Rule" id="MF_02087"/>
    </source>
</evidence>
<reference evidence="6 7" key="1">
    <citation type="submission" date="2019-04" db="EMBL/GenBank/DDBJ databases">
        <title>Microbes associate with the intestines of laboratory mice.</title>
        <authorList>
            <person name="Navarre W."/>
            <person name="Wong E."/>
            <person name="Huang K.C."/>
            <person name="Tropini C."/>
            <person name="Ng K."/>
            <person name="Yu B."/>
        </authorList>
    </citation>
    <scope>NUCLEOTIDE SEQUENCE [LARGE SCALE GENOMIC DNA]</scope>
    <source>
        <strain evidence="6 7">NM80_B27</strain>
    </source>
</reference>
<dbReference type="NCBIfam" id="TIGR00044">
    <property type="entry name" value="YggS family pyridoxal phosphate-dependent enzyme"/>
    <property type="match status" value="1"/>
</dbReference>
<dbReference type="GO" id="GO:0030170">
    <property type="term" value="F:pyridoxal phosphate binding"/>
    <property type="evidence" value="ECO:0007669"/>
    <property type="project" value="UniProtKB-UniRule"/>
</dbReference>
<comment type="function">
    <text evidence="2">Pyridoxal 5'-phosphate (PLP)-binding protein, which is involved in PLP homeostasis.</text>
</comment>
<feature type="modified residue" description="N6-(pyridoxal phosphate)lysine" evidence="2 3">
    <location>
        <position position="35"/>
    </location>
</feature>
<evidence type="ECO:0000256" key="3">
    <source>
        <dbReference type="PIRSR" id="PIRSR004848-1"/>
    </source>
</evidence>
<dbReference type="Gene3D" id="3.20.20.10">
    <property type="entry name" value="Alanine racemase"/>
    <property type="match status" value="1"/>
</dbReference>
<dbReference type="Pfam" id="PF01168">
    <property type="entry name" value="Ala_racemase_N"/>
    <property type="match status" value="1"/>
</dbReference>
<dbReference type="EMBL" id="SSTJ01000013">
    <property type="protein sequence ID" value="THG36641.1"/>
    <property type="molecule type" value="Genomic_DNA"/>
</dbReference>
<dbReference type="SUPFAM" id="SSF51419">
    <property type="entry name" value="PLP-binding barrel"/>
    <property type="match status" value="1"/>
</dbReference>
<protein>
    <recommendedName>
        <fullName evidence="2">Pyridoxal phosphate homeostasis protein</fullName>
        <shortName evidence="2">PLP homeostasis protein</shortName>
    </recommendedName>
</protein>
<proteinExistence type="inferred from homology"/>
<dbReference type="CDD" id="cd00635">
    <property type="entry name" value="PLPDE_III_YBL036c_like"/>
    <property type="match status" value="1"/>
</dbReference>
<dbReference type="Proteomes" id="UP000308978">
    <property type="component" value="Unassembled WGS sequence"/>
</dbReference>
<dbReference type="InterPro" id="IPR011078">
    <property type="entry name" value="PyrdxlP_homeostasis"/>
</dbReference>
<evidence type="ECO:0000256" key="4">
    <source>
        <dbReference type="RuleBase" id="RU004514"/>
    </source>
</evidence>
<dbReference type="AlphaFoldDB" id="A0A4S4G1T9"/>
<comment type="cofactor">
    <cofactor evidence="3">
        <name>pyridoxal 5'-phosphate</name>
        <dbReference type="ChEBI" id="CHEBI:597326"/>
    </cofactor>
</comment>
<evidence type="ECO:0000313" key="7">
    <source>
        <dbReference type="Proteomes" id="UP000308978"/>
    </source>
</evidence>